<comment type="caution">
    <text evidence="7">The sequence shown here is derived from an EMBL/GenBank/DDBJ whole genome shotgun (WGS) entry which is preliminary data.</text>
</comment>
<protein>
    <submittedName>
        <fullName evidence="7">Uncharacterized protein</fullName>
    </submittedName>
</protein>
<evidence type="ECO:0000256" key="4">
    <source>
        <dbReference type="ARBA" id="ARBA00023163"/>
    </source>
</evidence>
<feature type="compositionally biased region" description="Basic residues" evidence="6">
    <location>
        <begin position="264"/>
        <end position="274"/>
    </location>
</feature>
<feature type="compositionally biased region" description="Low complexity" evidence="6">
    <location>
        <begin position="75"/>
        <end position="85"/>
    </location>
</feature>
<name>A0AAE0WPF2_9PEZI</name>
<dbReference type="AlphaFoldDB" id="A0AAE0WPF2"/>
<feature type="compositionally biased region" description="Basic and acidic residues" evidence="6">
    <location>
        <begin position="715"/>
        <end position="726"/>
    </location>
</feature>
<dbReference type="EMBL" id="JAUTXT010000014">
    <property type="protein sequence ID" value="KAK3675497.1"/>
    <property type="molecule type" value="Genomic_DNA"/>
</dbReference>
<dbReference type="SMART" id="SM01401">
    <property type="entry name" value="Sds3"/>
    <property type="match status" value="1"/>
</dbReference>
<dbReference type="Pfam" id="PF08598">
    <property type="entry name" value="Sds3"/>
    <property type="match status" value="1"/>
</dbReference>
<dbReference type="PANTHER" id="PTHR21964">
    <property type="entry name" value="BREAST CANCER METASTASIS-SUPPRESSOR 1"/>
    <property type="match status" value="1"/>
</dbReference>
<proteinExistence type="predicted"/>
<evidence type="ECO:0000256" key="3">
    <source>
        <dbReference type="ARBA" id="ARBA00023015"/>
    </source>
</evidence>
<feature type="compositionally biased region" description="Acidic residues" evidence="6">
    <location>
        <begin position="280"/>
        <end position="296"/>
    </location>
</feature>
<evidence type="ECO:0000256" key="6">
    <source>
        <dbReference type="SAM" id="MobiDB-lite"/>
    </source>
</evidence>
<organism evidence="7 8">
    <name type="scientific">Recurvomyces mirabilis</name>
    <dbReference type="NCBI Taxonomy" id="574656"/>
    <lineage>
        <taxon>Eukaryota</taxon>
        <taxon>Fungi</taxon>
        <taxon>Dikarya</taxon>
        <taxon>Ascomycota</taxon>
        <taxon>Pezizomycotina</taxon>
        <taxon>Dothideomycetes</taxon>
        <taxon>Dothideomycetidae</taxon>
        <taxon>Mycosphaerellales</taxon>
        <taxon>Teratosphaeriaceae</taxon>
        <taxon>Recurvomyces</taxon>
    </lineage>
</organism>
<feature type="region of interest" description="Disordered" evidence="6">
    <location>
        <begin position="1"/>
        <end position="296"/>
    </location>
</feature>
<feature type="compositionally biased region" description="Polar residues" evidence="6">
    <location>
        <begin position="607"/>
        <end position="620"/>
    </location>
</feature>
<keyword evidence="5" id="KW-0539">Nucleus</keyword>
<feature type="compositionally biased region" description="Basic and acidic residues" evidence="6">
    <location>
        <begin position="673"/>
        <end position="695"/>
    </location>
</feature>
<evidence type="ECO:0000256" key="2">
    <source>
        <dbReference type="ARBA" id="ARBA00022491"/>
    </source>
</evidence>
<gene>
    <name evidence="7" type="ORF">LTR78_004580</name>
</gene>
<feature type="compositionally biased region" description="Polar residues" evidence="6">
    <location>
        <begin position="696"/>
        <end position="706"/>
    </location>
</feature>
<feature type="compositionally biased region" description="Polar residues" evidence="6">
    <location>
        <begin position="41"/>
        <end position="50"/>
    </location>
</feature>
<dbReference type="GO" id="GO:0010468">
    <property type="term" value="P:regulation of gene expression"/>
    <property type="evidence" value="ECO:0007669"/>
    <property type="project" value="UniProtKB-ARBA"/>
</dbReference>
<feature type="region of interest" description="Disordered" evidence="6">
    <location>
        <begin position="580"/>
        <end position="803"/>
    </location>
</feature>
<keyword evidence="3" id="KW-0805">Transcription regulation</keyword>
<accession>A0AAE0WPF2</accession>
<keyword evidence="8" id="KW-1185">Reference proteome</keyword>
<evidence type="ECO:0000313" key="8">
    <source>
        <dbReference type="Proteomes" id="UP001274830"/>
    </source>
</evidence>
<keyword evidence="2" id="KW-0678">Repressor</keyword>
<feature type="compositionally biased region" description="Polar residues" evidence="6">
    <location>
        <begin position="580"/>
        <end position="590"/>
    </location>
</feature>
<evidence type="ECO:0000313" key="7">
    <source>
        <dbReference type="EMBL" id="KAK3675497.1"/>
    </source>
</evidence>
<feature type="compositionally biased region" description="Basic and acidic residues" evidence="6">
    <location>
        <begin position="234"/>
        <end position="253"/>
    </location>
</feature>
<feature type="compositionally biased region" description="Pro residues" evidence="6">
    <location>
        <begin position="793"/>
        <end position="803"/>
    </location>
</feature>
<evidence type="ECO:0000256" key="5">
    <source>
        <dbReference type="ARBA" id="ARBA00023242"/>
    </source>
</evidence>
<dbReference type="GO" id="GO:0005654">
    <property type="term" value="C:nucleoplasm"/>
    <property type="evidence" value="ECO:0007669"/>
    <property type="project" value="UniProtKB-ARBA"/>
</dbReference>
<keyword evidence="4" id="KW-0804">Transcription</keyword>
<reference evidence="7" key="1">
    <citation type="submission" date="2023-07" db="EMBL/GenBank/DDBJ databases">
        <title>Black Yeasts Isolated from many extreme environments.</title>
        <authorList>
            <person name="Coleine C."/>
            <person name="Stajich J.E."/>
            <person name="Selbmann L."/>
        </authorList>
    </citation>
    <scope>NUCLEOTIDE SEQUENCE</scope>
    <source>
        <strain evidence="7">CCFEE 5485</strain>
    </source>
</reference>
<feature type="compositionally biased region" description="Polar residues" evidence="6">
    <location>
        <begin position="107"/>
        <end position="120"/>
    </location>
</feature>
<sequence length="803" mass="88534">MSSILTTEDTEFHADLESHHAPARASHRSSSRAPTPRPSVSPLSTASKPNRSPELTRDILMSGTTLLEEAELETEAAANGAENGNFADDRSSSLSEPEDDHDEVEQSRTAILETSAQEQVAGQLLLEDDSEAETERLDVTPQKAQKHIEDVGRTPSKLSQAVTMEDELSDPPSPLPLGTGAASSTSTVGIMDKKRKRSASDESPLTSPERDLEESPRKRSHETQAEVEEEHEAEVEQPKAGDTPQLEKAERNTPLKHVSVPVTKGKKGKPRGRKPKEPVTESEAEQQEDVAEPEAELSEEAIAKKEEDKQARADASTNLQALAKHFTGFREALYNERIASTNAELRMLEQPDCQHPEYLAQVACVDARREKQMREAQAFYHYRLTSIRQRTIGERAQLHSQYFQCMRDMREDHLYSLGEDWYNIQKERRDQHQAKDEDHIYKFPAKKSEQIQRQAQYNQEISVLSGVAKYVGFPAAPEIKGAEGASLDDDLKAMKISKRVTQTNTAPAQTQPFYQRLPTVPTQNERLAHEQFIEQNAWAQPQRPIHNHSTPGGLTHTPDWVDQPGQHSSARNLIRNLSGQLPQRQGTGSPYATPMPRKQGLPVGAEHSSSAGTIPATNSDGIEPPSSVQAGPPTGERIQQFHHHHQIGTGSPRASPLHVHKQRVQKGAIGGPGRERDQQVHHHQQRDEAAGERRNISNVSALSGASTIDAPETEPPEKARERDWRETPGSGASKFISGTFGFRPDPSSLEQQHHQHQQGQRGMSMLPRQRSEGAFGTPAPLNNGGSGLMAVPSPTPAAPPTAS</sequence>
<evidence type="ECO:0000256" key="1">
    <source>
        <dbReference type="ARBA" id="ARBA00004123"/>
    </source>
</evidence>
<dbReference type="InterPro" id="IPR013907">
    <property type="entry name" value="Sds3"/>
</dbReference>
<feature type="compositionally biased region" description="Basic residues" evidence="6">
    <location>
        <begin position="21"/>
        <end position="30"/>
    </location>
</feature>
<feature type="compositionally biased region" description="Basic and acidic residues" evidence="6">
    <location>
        <begin position="208"/>
        <end position="224"/>
    </location>
</feature>
<feature type="compositionally biased region" description="Basic and acidic residues" evidence="6">
    <location>
        <begin position="10"/>
        <end position="20"/>
    </location>
</feature>
<comment type="subcellular location">
    <subcellularLocation>
        <location evidence="1">Nucleus</location>
    </subcellularLocation>
</comment>
<feature type="region of interest" description="Disordered" evidence="6">
    <location>
        <begin position="538"/>
        <end position="567"/>
    </location>
</feature>
<dbReference type="Proteomes" id="UP001274830">
    <property type="component" value="Unassembled WGS sequence"/>
</dbReference>